<dbReference type="GO" id="GO:0005764">
    <property type="term" value="C:lysosome"/>
    <property type="evidence" value="ECO:0007669"/>
    <property type="project" value="TreeGrafter"/>
</dbReference>
<dbReference type="Gene3D" id="2.40.70.10">
    <property type="entry name" value="Acid Proteases"/>
    <property type="match status" value="3"/>
</dbReference>
<dbReference type="AlphaFoldDB" id="A0A0D6LE29"/>
<dbReference type="InterPro" id="IPR034164">
    <property type="entry name" value="Pepsin-like_dom"/>
</dbReference>
<evidence type="ECO:0000313" key="4">
    <source>
        <dbReference type="Proteomes" id="UP000054495"/>
    </source>
</evidence>
<dbReference type="PROSITE" id="PS51767">
    <property type="entry name" value="PEPTIDASE_A1"/>
    <property type="match status" value="1"/>
</dbReference>
<accession>A0A0D6LE29</accession>
<protein>
    <submittedName>
        <fullName evidence="3">Eukaryotic aspartyl protease</fullName>
    </submittedName>
</protein>
<keyword evidence="4" id="KW-1185">Reference proteome</keyword>
<evidence type="ECO:0000256" key="1">
    <source>
        <dbReference type="ARBA" id="ARBA00007447"/>
    </source>
</evidence>
<dbReference type="PANTHER" id="PTHR47966">
    <property type="entry name" value="BETA-SITE APP-CLEAVING ENZYME, ISOFORM A-RELATED"/>
    <property type="match status" value="1"/>
</dbReference>
<keyword evidence="3" id="KW-0645">Protease</keyword>
<dbReference type="EMBL" id="KE125294">
    <property type="protein sequence ID" value="EPB69453.1"/>
    <property type="molecule type" value="Genomic_DNA"/>
</dbReference>
<proteinExistence type="inferred from homology"/>
<sequence length="207" mass="23269">MTKRFDKLDFVASIFTCLKADFDGMIGLAFSTTDGAKSKPFILSLIDQGHLDKPIFTVWFAQQNIQSGKAGGMITYGGFDSENCGDVIGYESLSSPYYYQYKYNQEGLYDIDCGTEVPSLHIIADKIKFEIKSENLVVKLDNGKCLLGFLPMGSSTYGPSWHMGAVFTRQYCTIFDIGDGRIGFADFIRKRRDYVRYKVSIDPNHNS</sequence>
<dbReference type="GO" id="GO:0006508">
    <property type="term" value="P:proteolysis"/>
    <property type="evidence" value="ECO:0007669"/>
    <property type="project" value="UniProtKB-KW"/>
</dbReference>
<name>A0A0D6LE29_9BILA</name>
<feature type="domain" description="Peptidase A1" evidence="2">
    <location>
        <begin position="1"/>
        <end position="185"/>
    </location>
</feature>
<dbReference type="Proteomes" id="UP000054495">
    <property type="component" value="Unassembled WGS sequence"/>
</dbReference>
<keyword evidence="3" id="KW-0378">Hydrolase</keyword>
<reference evidence="3 4" key="1">
    <citation type="submission" date="2013-05" db="EMBL/GenBank/DDBJ databases">
        <title>Draft genome of the parasitic nematode Anyclostoma ceylanicum.</title>
        <authorList>
            <person name="Mitreva M."/>
        </authorList>
    </citation>
    <scope>NUCLEOTIDE SEQUENCE [LARGE SCALE GENOMIC DNA]</scope>
</reference>
<dbReference type="GO" id="GO:0004190">
    <property type="term" value="F:aspartic-type endopeptidase activity"/>
    <property type="evidence" value="ECO:0007669"/>
    <property type="project" value="InterPro"/>
</dbReference>
<dbReference type="PANTHER" id="PTHR47966:SF45">
    <property type="entry name" value="PEPTIDASE A1 DOMAIN-CONTAINING PROTEIN"/>
    <property type="match status" value="1"/>
</dbReference>
<evidence type="ECO:0000313" key="3">
    <source>
        <dbReference type="EMBL" id="EPB69453.1"/>
    </source>
</evidence>
<gene>
    <name evidence="3" type="ORF">ANCCEY_11459</name>
</gene>
<evidence type="ECO:0000259" key="2">
    <source>
        <dbReference type="PROSITE" id="PS51767"/>
    </source>
</evidence>
<dbReference type="InterPro" id="IPR001461">
    <property type="entry name" value="Aspartic_peptidase_A1"/>
</dbReference>
<dbReference type="InterPro" id="IPR021109">
    <property type="entry name" value="Peptidase_aspartic_dom_sf"/>
</dbReference>
<dbReference type="InterPro" id="IPR033121">
    <property type="entry name" value="PEPTIDASE_A1"/>
</dbReference>
<dbReference type="CDD" id="cd05471">
    <property type="entry name" value="pepsin_like"/>
    <property type="match status" value="1"/>
</dbReference>
<organism evidence="3 4">
    <name type="scientific">Ancylostoma ceylanicum</name>
    <dbReference type="NCBI Taxonomy" id="53326"/>
    <lineage>
        <taxon>Eukaryota</taxon>
        <taxon>Metazoa</taxon>
        <taxon>Ecdysozoa</taxon>
        <taxon>Nematoda</taxon>
        <taxon>Chromadorea</taxon>
        <taxon>Rhabditida</taxon>
        <taxon>Rhabditina</taxon>
        <taxon>Rhabditomorpha</taxon>
        <taxon>Strongyloidea</taxon>
        <taxon>Ancylostomatidae</taxon>
        <taxon>Ancylostomatinae</taxon>
        <taxon>Ancylostoma</taxon>
    </lineage>
</organism>
<dbReference type="Pfam" id="PF00026">
    <property type="entry name" value="Asp"/>
    <property type="match status" value="1"/>
</dbReference>
<comment type="similarity">
    <text evidence="1">Belongs to the peptidase A1 family.</text>
</comment>
<dbReference type="SUPFAM" id="SSF50630">
    <property type="entry name" value="Acid proteases"/>
    <property type="match status" value="1"/>
</dbReference>